<organism evidence="9 10">
    <name type="scientific">Thermobifida cellulosilytica TB100</name>
    <dbReference type="NCBI Taxonomy" id="665004"/>
    <lineage>
        <taxon>Bacteria</taxon>
        <taxon>Bacillati</taxon>
        <taxon>Actinomycetota</taxon>
        <taxon>Actinomycetes</taxon>
        <taxon>Streptosporangiales</taxon>
        <taxon>Nocardiopsidaceae</taxon>
        <taxon>Thermobifida</taxon>
    </lineage>
</organism>
<dbReference type="Gene3D" id="1.20.5.340">
    <property type="match status" value="1"/>
</dbReference>
<dbReference type="PANTHER" id="PTHR47053">
    <property type="entry name" value="MUREIN DD-ENDOPEPTIDASE MEPH-RELATED"/>
    <property type="match status" value="1"/>
</dbReference>
<protein>
    <submittedName>
        <fullName evidence="9">Glycoside hydrolase</fullName>
    </submittedName>
</protein>
<gene>
    <name evidence="9" type="ORF">AC529_18970</name>
</gene>
<dbReference type="SUPFAM" id="SSF57997">
    <property type="entry name" value="Tropomyosin"/>
    <property type="match status" value="1"/>
</dbReference>
<dbReference type="GO" id="GO:0008234">
    <property type="term" value="F:cysteine-type peptidase activity"/>
    <property type="evidence" value="ECO:0007669"/>
    <property type="project" value="UniProtKB-KW"/>
</dbReference>
<evidence type="ECO:0000313" key="10">
    <source>
        <dbReference type="Proteomes" id="UP000074382"/>
    </source>
</evidence>
<accession>A0A147KD10</accession>
<feature type="domain" description="NlpC/P60" evidence="8">
    <location>
        <begin position="221"/>
        <end position="341"/>
    </location>
</feature>
<evidence type="ECO:0000256" key="4">
    <source>
        <dbReference type="ARBA" id="ARBA00022807"/>
    </source>
</evidence>
<name>A0A147KD10_THECS</name>
<dbReference type="PANTHER" id="PTHR47053:SF1">
    <property type="entry name" value="MUREIN DD-ENDOPEPTIDASE MEPH-RELATED"/>
    <property type="match status" value="1"/>
</dbReference>
<evidence type="ECO:0000313" key="9">
    <source>
        <dbReference type="EMBL" id="KUP95183.1"/>
    </source>
</evidence>
<comment type="similarity">
    <text evidence="1">Belongs to the peptidase C40 family.</text>
</comment>
<proteinExistence type="inferred from homology"/>
<feature type="coiled-coil region" evidence="5">
    <location>
        <begin position="31"/>
        <end position="100"/>
    </location>
</feature>
<keyword evidence="10" id="KW-1185">Reference proteome</keyword>
<dbReference type="AlphaFoldDB" id="A0A147KD10"/>
<evidence type="ECO:0000256" key="6">
    <source>
        <dbReference type="SAM" id="MobiDB-lite"/>
    </source>
</evidence>
<evidence type="ECO:0000256" key="5">
    <source>
        <dbReference type="SAM" id="Coils"/>
    </source>
</evidence>
<feature type="compositionally biased region" description="Basic and acidic residues" evidence="6">
    <location>
        <begin position="164"/>
        <end position="179"/>
    </location>
</feature>
<dbReference type="PATRIC" id="fig|665004.4.peg.2809"/>
<keyword evidence="3 9" id="KW-0378">Hydrolase</keyword>
<dbReference type="InterPro" id="IPR000064">
    <property type="entry name" value="NLP_P60_dom"/>
</dbReference>
<dbReference type="EMBL" id="LGEM01000141">
    <property type="protein sequence ID" value="KUP95183.1"/>
    <property type="molecule type" value="Genomic_DNA"/>
</dbReference>
<dbReference type="SUPFAM" id="SSF54001">
    <property type="entry name" value="Cysteine proteinases"/>
    <property type="match status" value="1"/>
</dbReference>
<dbReference type="InterPro" id="IPR051202">
    <property type="entry name" value="Peptidase_C40"/>
</dbReference>
<reference evidence="10" key="1">
    <citation type="journal article" date="2017" name="Acta Aliment.">
        <title>Plant polysaccharide degrading enzyme system of Thermpbifida cellulosilytica TB100 revealed by de novo genome project data.</title>
        <authorList>
            <person name="Toth A."/>
            <person name="Baka E."/>
            <person name="Luzics S."/>
            <person name="Bata-Vidacs I."/>
            <person name="Nagy I."/>
            <person name="Balint B."/>
            <person name="Herceg R."/>
            <person name="Olasz F."/>
            <person name="Wilk T."/>
            <person name="Nagy T."/>
            <person name="Kriszt B."/>
            <person name="Nagy I."/>
            <person name="Kukolya J."/>
        </authorList>
    </citation>
    <scope>NUCLEOTIDE SEQUENCE [LARGE SCALE GENOMIC DNA]</scope>
    <source>
        <strain evidence="10">TB100</strain>
    </source>
</reference>
<evidence type="ECO:0000256" key="3">
    <source>
        <dbReference type="ARBA" id="ARBA00022801"/>
    </source>
</evidence>
<dbReference type="Proteomes" id="UP000074382">
    <property type="component" value="Unassembled WGS sequence"/>
</dbReference>
<keyword evidence="4" id="KW-0788">Thiol protease</keyword>
<dbReference type="Pfam" id="PF00877">
    <property type="entry name" value="NLPC_P60"/>
    <property type="match status" value="1"/>
</dbReference>
<dbReference type="RefSeq" id="WP_068757580.1">
    <property type="nucleotide sequence ID" value="NZ_KQ950183.1"/>
</dbReference>
<dbReference type="InterPro" id="IPR038765">
    <property type="entry name" value="Papain-like_cys_pep_sf"/>
</dbReference>
<dbReference type="PROSITE" id="PS51935">
    <property type="entry name" value="NLPC_P60"/>
    <property type="match status" value="1"/>
</dbReference>
<evidence type="ECO:0000256" key="2">
    <source>
        <dbReference type="ARBA" id="ARBA00022670"/>
    </source>
</evidence>
<sequence>MDDDRRNRGFWRRLTATGVIAASLLALTPGVAHAEPTADEVREEIERLEQEFSELNEAYNKAKEEHEAAQQKLDEINDDLAETEDELGELQESIRILANTAYSGADYDSLVYLIGASDPDEMLAQSADLYYLSQSQQGKLDRYVEQKEKLEQLREEAEATEQEAQDKLDEAEAARQEGEDKIAEQQALLDELTADEQAEATAGINTVSSSSGGTATAGSATGKARIALEFALNQVGKPYIWGGTGPNGYDCSGLTQAAWAAAGVSLPRVSQDQFYAGQRVSWENIQAGDLLFFYDSTAPTHVGMATGDGRMVHASTSSKPISVVELTSYYRQNFVGAVRPA</sequence>
<feature type="region of interest" description="Disordered" evidence="6">
    <location>
        <begin position="155"/>
        <end position="179"/>
    </location>
</feature>
<keyword evidence="2" id="KW-0645">Protease</keyword>
<dbReference type="GO" id="GO:0006508">
    <property type="term" value="P:proteolysis"/>
    <property type="evidence" value="ECO:0007669"/>
    <property type="project" value="UniProtKB-KW"/>
</dbReference>
<dbReference type="Gene3D" id="3.90.1720.10">
    <property type="entry name" value="endopeptidase domain like (from Nostoc punctiforme)"/>
    <property type="match status" value="1"/>
</dbReference>
<keyword evidence="5" id="KW-0175">Coiled coil</keyword>
<dbReference type="OrthoDB" id="5244330at2"/>
<evidence type="ECO:0000256" key="1">
    <source>
        <dbReference type="ARBA" id="ARBA00007074"/>
    </source>
</evidence>
<keyword evidence="7" id="KW-0732">Signal</keyword>
<evidence type="ECO:0000256" key="7">
    <source>
        <dbReference type="SAM" id="SignalP"/>
    </source>
</evidence>
<feature type="signal peptide" evidence="7">
    <location>
        <begin position="1"/>
        <end position="34"/>
    </location>
</feature>
<comment type="caution">
    <text evidence="9">The sequence shown here is derived from an EMBL/GenBank/DDBJ whole genome shotgun (WGS) entry which is preliminary data.</text>
</comment>
<evidence type="ECO:0000259" key="8">
    <source>
        <dbReference type="PROSITE" id="PS51935"/>
    </source>
</evidence>
<feature type="chain" id="PRO_5007549783" evidence="7">
    <location>
        <begin position="35"/>
        <end position="341"/>
    </location>
</feature>